<evidence type="ECO:0000259" key="8">
    <source>
        <dbReference type="Pfam" id="PF10502"/>
    </source>
</evidence>
<feature type="compositionally biased region" description="Polar residues" evidence="7">
    <location>
        <begin position="18"/>
        <end position="34"/>
    </location>
</feature>
<dbReference type="CDD" id="cd06530">
    <property type="entry name" value="S26_SPase_I"/>
    <property type="match status" value="1"/>
</dbReference>
<evidence type="ECO:0000313" key="9">
    <source>
        <dbReference type="EMBL" id="MCT1606104.1"/>
    </source>
</evidence>
<comment type="subcellular location">
    <subcellularLocation>
        <location evidence="2">Cell membrane</location>
        <topology evidence="2">Single-pass type II membrane protein</topology>
    </subcellularLocation>
    <subcellularLocation>
        <location evidence="6">Membrane</location>
        <topology evidence="6">Single-pass type II membrane protein</topology>
    </subcellularLocation>
</comment>
<feature type="compositionally biased region" description="Polar residues" evidence="7">
    <location>
        <begin position="1"/>
        <end position="10"/>
    </location>
</feature>
<keyword evidence="10" id="KW-1185">Reference proteome</keyword>
<sequence>MNQNPGSADPSSAGRGSARSQENTRSARNPRSVSNTVQRLIPGSWLGWSLVILVTAVLISGFIRVAVVDIYTIQQQSMRPTLHDREKVAVDKRYPDAHGSRRGDVVVFNGEGSFAPYRGSSEILARTLEQSAHWLGLGSPEEVFVKRVIGVGGDTVECCDDQGRIIVNGEALDELYLPYTVTDAEPASELEFHVEVPAGRVWVMGDNRAHSVDSRALLGAPGGGMISEDRIIGRASHVLWPWDQRRSIQEVPYEQ</sequence>
<dbReference type="InterPro" id="IPR019758">
    <property type="entry name" value="Pept_S26A_signal_pept_1_CS"/>
</dbReference>
<dbReference type="RefSeq" id="WP_260072329.1">
    <property type="nucleotide sequence ID" value="NZ_JALXMO010000003.1"/>
</dbReference>
<feature type="domain" description="Peptidase S26" evidence="8">
    <location>
        <begin position="51"/>
        <end position="240"/>
    </location>
</feature>
<accession>A0ABT2HN40</accession>
<evidence type="ECO:0000256" key="7">
    <source>
        <dbReference type="SAM" id="MobiDB-lite"/>
    </source>
</evidence>
<keyword evidence="5 6" id="KW-0378">Hydrolase</keyword>
<dbReference type="InterPro" id="IPR036286">
    <property type="entry name" value="LexA/Signal_pep-like_sf"/>
</dbReference>
<gene>
    <name evidence="9" type="primary">lepB</name>
    <name evidence="9" type="ORF">M3B43_01950</name>
</gene>
<dbReference type="NCBIfam" id="TIGR02227">
    <property type="entry name" value="sigpep_I_bact"/>
    <property type="match status" value="1"/>
</dbReference>
<evidence type="ECO:0000256" key="5">
    <source>
        <dbReference type="ARBA" id="ARBA00022801"/>
    </source>
</evidence>
<dbReference type="GO" id="GO:0009003">
    <property type="term" value="F:signal peptidase activity"/>
    <property type="evidence" value="ECO:0007669"/>
    <property type="project" value="UniProtKB-EC"/>
</dbReference>
<evidence type="ECO:0000256" key="1">
    <source>
        <dbReference type="ARBA" id="ARBA00000677"/>
    </source>
</evidence>
<keyword evidence="6" id="KW-0812">Transmembrane</keyword>
<protein>
    <recommendedName>
        <fullName evidence="4 6">Signal peptidase I</fullName>
        <ecNumber evidence="4 6">3.4.21.89</ecNumber>
    </recommendedName>
</protein>
<dbReference type="SUPFAM" id="SSF51306">
    <property type="entry name" value="LexA/Signal peptidase"/>
    <property type="match status" value="1"/>
</dbReference>
<dbReference type="InterPro" id="IPR000223">
    <property type="entry name" value="Pept_S26A_signal_pept_1"/>
</dbReference>
<comment type="catalytic activity">
    <reaction evidence="1 6">
        <text>Cleavage of hydrophobic, N-terminal signal or leader sequences from secreted and periplasmic proteins.</text>
        <dbReference type="EC" id="3.4.21.89"/>
    </reaction>
</comment>
<dbReference type="Gene3D" id="2.10.109.10">
    <property type="entry name" value="Umud Fragment, subunit A"/>
    <property type="match status" value="1"/>
</dbReference>
<dbReference type="PANTHER" id="PTHR43390:SF1">
    <property type="entry name" value="CHLOROPLAST PROCESSING PEPTIDASE"/>
    <property type="match status" value="1"/>
</dbReference>
<keyword evidence="6" id="KW-0472">Membrane</keyword>
<evidence type="ECO:0000313" key="10">
    <source>
        <dbReference type="Proteomes" id="UP001205046"/>
    </source>
</evidence>
<evidence type="ECO:0000256" key="2">
    <source>
        <dbReference type="ARBA" id="ARBA00004401"/>
    </source>
</evidence>
<proteinExistence type="inferred from homology"/>
<dbReference type="PRINTS" id="PR00727">
    <property type="entry name" value="LEADERPTASE"/>
</dbReference>
<name>A0ABT2HN40_9MICC</name>
<evidence type="ECO:0000256" key="3">
    <source>
        <dbReference type="ARBA" id="ARBA00009370"/>
    </source>
</evidence>
<keyword evidence="6" id="KW-0645">Protease</keyword>
<dbReference type="PANTHER" id="PTHR43390">
    <property type="entry name" value="SIGNAL PEPTIDASE I"/>
    <property type="match status" value="1"/>
</dbReference>
<dbReference type="Pfam" id="PF10502">
    <property type="entry name" value="Peptidase_S26"/>
    <property type="match status" value="1"/>
</dbReference>
<dbReference type="EC" id="3.4.21.89" evidence="4 6"/>
<dbReference type="PROSITE" id="PS00761">
    <property type="entry name" value="SPASE_I_3"/>
    <property type="match status" value="1"/>
</dbReference>
<evidence type="ECO:0000256" key="6">
    <source>
        <dbReference type="RuleBase" id="RU362042"/>
    </source>
</evidence>
<evidence type="ECO:0000256" key="4">
    <source>
        <dbReference type="ARBA" id="ARBA00013208"/>
    </source>
</evidence>
<comment type="similarity">
    <text evidence="3 6">Belongs to the peptidase S26 family.</text>
</comment>
<comment type="caution">
    <text evidence="9">The sequence shown here is derived from an EMBL/GenBank/DDBJ whole genome shotgun (WGS) entry which is preliminary data.</text>
</comment>
<keyword evidence="6" id="KW-1133">Transmembrane helix</keyword>
<feature type="region of interest" description="Disordered" evidence="7">
    <location>
        <begin position="1"/>
        <end position="34"/>
    </location>
</feature>
<organism evidence="9 10">
    <name type="scientific">Nesterenkonia massiliensis</name>
    <dbReference type="NCBI Taxonomy" id="1232429"/>
    <lineage>
        <taxon>Bacteria</taxon>
        <taxon>Bacillati</taxon>
        <taxon>Actinomycetota</taxon>
        <taxon>Actinomycetes</taxon>
        <taxon>Micrococcales</taxon>
        <taxon>Micrococcaceae</taxon>
        <taxon>Nesterenkonia</taxon>
    </lineage>
</organism>
<dbReference type="Proteomes" id="UP001205046">
    <property type="component" value="Unassembled WGS sequence"/>
</dbReference>
<feature type="transmembrane region" description="Helical" evidence="6">
    <location>
        <begin position="45"/>
        <end position="71"/>
    </location>
</feature>
<dbReference type="EMBL" id="JALXMO010000003">
    <property type="protein sequence ID" value="MCT1606104.1"/>
    <property type="molecule type" value="Genomic_DNA"/>
</dbReference>
<reference evidence="9 10" key="1">
    <citation type="submission" date="2022-04" db="EMBL/GenBank/DDBJ databases">
        <title>Human microbiome associated bacterial genomes.</title>
        <authorList>
            <person name="Sandstrom S."/>
            <person name="Salamzade R."/>
            <person name="Kalan L.R."/>
        </authorList>
    </citation>
    <scope>NUCLEOTIDE SEQUENCE [LARGE SCALE GENOMIC DNA]</scope>
    <source>
        <strain evidence="10">p3-SID767</strain>
    </source>
</reference>
<dbReference type="InterPro" id="IPR019533">
    <property type="entry name" value="Peptidase_S26"/>
</dbReference>